<evidence type="ECO:0000313" key="6">
    <source>
        <dbReference type="EMBL" id="RZC47936.1"/>
    </source>
</evidence>
<dbReference type="EMBL" id="CM010715">
    <property type="protein sequence ID" value="RZC47936.1"/>
    <property type="molecule type" value="Genomic_DNA"/>
</dbReference>
<evidence type="ECO:0000256" key="1">
    <source>
        <dbReference type="ARBA" id="ARBA00023242"/>
    </source>
</evidence>
<feature type="compositionally biased region" description="Basic and acidic residues" evidence="4">
    <location>
        <begin position="531"/>
        <end position="545"/>
    </location>
</feature>
<name>A0A4Y7IIM7_PAPSO</name>
<dbReference type="InterPro" id="IPR014977">
    <property type="entry name" value="WRC_dom"/>
</dbReference>
<accession>A0A4Y7IIM7</accession>
<feature type="domain" description="WRC" evidence="5">
    <location>
        <begin position="82"/>
        <end position="133"/>
    </location>
</feature>
<evidence type="ECO:0000259" key="5">
    <source>
        <dbReference type="PROSITE" id="PS51667"/>
    </source>
</evidence>
<feature type="region of interest" description="Disordered" evidence="4">
    <location>
        <begin position="161"/>
        <end position="274"/>
    </location>
</feature>
<dbReference type="PROSITE" id="PS51667">
    <property type="entry name" value="WRC"/>
    <property type="match status" value="1"/>
</dbReference>
<keyword evidence="7" id="KW-1185">Reference proteome</keyword>
<feature type="region of interest" description="Disordered" evidence="4">
    <location>
        <begin position="523"/>
        <end position="625"/>
    </location>
</feature>
<protein>
    <recommendedName>
        <fullName evidence="5">WRC domain-containing protein</fullName>
    </recommendedName>
</protein>
<dbReference type="PANTHER" id="PTHR34380:SF1">
    <property type="entry name" value="OS01G0221300 PROTEIN"/>
    <property type="match status" value="1"/>
</dbReference>
<evidence type="ECO:0000313" key="7">
    <source>
        <dbReference type="Proteomes" id="UP000316621"/>
    </source>
</evidence>
<gene>
    <name evidence="6" type="ORF">C5167_040875</name>
</gene>
<sequence length="764" mass="86584">MAAAGDEKLCRFKRNKCKKVRCDNDLQFCQKHYNLHINFFRNNPSIIKKRYHHLYESETLDLTKNNKEEEEMKNQQRSSILPPDEQRCCMNDGVEWRCKNFRMIKSFGADDNYKYCEKHFNMRQQRKKKRSRDDADEFDDCNSDIETRDSKCLKLRRKQEDDLTGGIQPSANHTSSDRIVGGGSAKIGAKTKKVERTERSGELKSSSGISEPVVETRDSKCLKRTKKQQLTEEDDRTGGIQSPTNHTSSDGIVGGGSTNIGTTRKEVETTSGELTSLTGIREPVIEMESLEHYKTKCIELSVELQKNKVEIEKMKLELEKKNLELDKKNVECTELQGNYEKKELELEKNKVELEKQKEELEKQKVEVEKKNVECTILQGKYAELEIRKTAAKDEDAVKYWKSKCSDLESLVQRMEIENSTLRCEASRLSNLESLVPRNGNESSIFGCEELCNSEKIEAEARGLQNEITQSGESCGGMEDSHVCGFKTKENVLNAYDVGVNKRHDSLSEFPIYSAMNISSGSLHLPSGGENVEERKGWGSSEERPSQHGSSSQVHLDISKEPFANSVSDDGGESLGSSEERPSQHGSSSQDHLDISKEPFANSVSDDGGESLGNSEDSDGSVDSKNSHRDLMDMLAMKYRNVNDEKGMKWKSEPELLSSFEEDPELCVKAVCALYRQEISEDEISPKGLYIHSDTLRCTTLAKFLMDEDCKGDLKKSVTELETLDSKAVDDCKKLARRYSMHLFDIYRNRRDPFFRPATTASHGD</sequence>
<dbReference type="PANTHER" id="PTHR34380">
    <property type="entry name" value="BNAA03G12380D PROTEIN"/>
    <property type="match status" value="1"/>
</dbReference>
<dbReference type="Proteomes" id="UP000316621">
    <property type="component" value="Chromosome 1"/>
</dbReference>
<organism evidence="6 7">
    <name type="scientific">Papaver somniferum</name>
    <name type="common">Opium poppy</name>
    <dbReference type="NCBI Taxonomy" id="3469"/>
    <lineage>
        <taxon>Eukaryota</taxon>
        <taxon>Viridiplantae</taxon>
        <taxon>Streptophyta</taxon>
        <taxon>Embryophyta</taxon>
        <taxon>Tracheophyta</taxon>
        <taxon>Spermatophyta</taxon>
        <taxon>Magnoliopsida</taxon>
        <taxon>Ranunculales</taxon>
        <taxon>Papaveraceae</taxon>
        <taxon>Papaveroideae</taxon>
        <taxon>Papaver</taxon>
    </lineage>
</organism>
<keyword evidence="1" id="KW-0539">Nucleus</keyword>
<keyword evidence="3" id="KW-0175">Coiled coil</keyword>
<feature type="coiled-coil region" evidence="3">
    <location>
        <begin position="301"/>
        <end position="377"/>
    </location>
</feature>
<feature type="coiled-coil region" evidence="3">
    <location>
        <begin position="404"/>
        <end position="431"/>
    </location>
</feature>
<evidence type="ECO:0000256" key="2">
    <source>
        <dbReference type="PROSITE-ProRule" id="PRU01002"/>
    </source>
</evidence>
<reference evidence="6 7" key="1">
    <citation type="journal article" date="2018" name="Science">
        <title>The opium poppy genome and morphinan production.</title>
        <authorList>
            <person name="Guo L."/>
            <person name="Winzer T."/>
            <person name="Yang X."/>
            <person name="Li Y."/>
            <person name="Ning Z."/>
            <person name="He Z."/>
            <person name="Teodor R."/>
            <person name="Lu Y."/>
            <person name="Bowser T.A."/>
            <person name="Graham I.A."/>
            <person name="Ye K."/>
        </authorList>
    </citation>
    <scope>NUCLEOTIDE SEQUENCE [LARGE SCALE GENOMIC DNA]</scope>
    <source>
        <strain evidence="7">cv. HN1</strain>
        <tissue evidence="6">Leaves</tissue>
    </source>
</reference>
<feature type="compositionally biased region" description="Polar residues" evidence="4">
    <location>
        <begin position="239"/>
        <end position="250"/>
    </location>
</feature>
<proteinExistence type="predicted"/>
<dbReference type="AlphaFoldDB" id="A0A4Y7IIM7"/>
<feature type="compositionally biased region" description="Basic and acidic residues" evidence="4">
    <location>
        <begin position="192"/>
        <end position="202"/>
    </location>
</feature>
<dbReference type="Gramene" id="RZC47936">
    <property type="protein sequence ID" value="RZC47936"/>
    <property type="gene ID" value="C5167_040875"/>
</dbReference>
<evidence type="ECO:0000256" key="4">
    <source>
        <dbReference type="SAM" id="MobiDB-lite"/>
    </source>
</evidence>
<comment type="caution">
    <text evidence="2">Lacks conserved residue(s) required for the propagation of feature annotation.</text>
</comment>
<evidence type="ECO:0000256" key="3">
    <source>
        <dbReference type="SAM" id="Coils"/>
    </source>
</evidence>